<dbReference type="CDD" id="cd10845">
    <property type="entry name" value="DSRM_RNAse_III_family"/>
    <property type="match status" value="1"/>
</dbReference>
<feature type="binding site" evidence="11">
    <location>
        <position position="139"/>
    </location>
    <ligand>
        <name>Mg(2+)</name>
        <dbReference type="ChEBI" id="CHEBI:18420"/>
    </ligand>
</feature>
<dbReference type="GO" id="GO:0008033">
    <property type="term" value="P:tRNA processing"/>
    <property type="evidence" value="ECO:0007669"/>
    <property type="project" value="UniProtKB-KW"/>
</dbReference>
<evidence type="ECO:0000313" key="14">
    <source>
        <dbReference type="EMBL" id="GGF10165.1"/>
    </source>
</evidence>
<dbReference type="InterPro" id="IPR011907">
    <property type="entry name" value="RNase_III"/>
</dbReference>
<dbReference type="Gene3D" id="1.10.1520.10">
    <property type="entry name" value="Ribonuclease III domain"/>
    <property type="match status" value="1"/>
</dbReference>
<dbReference type="GO" id="GO:0006397">
    <property type="term" value="P:mRNA processing"/>
    <property type="evidence" value="ECO:0007669"/>
    <property type="project" value="UniProtKB-UniRule"/>
</dbReference>
<evidence type="ECO:0000256" key="5">
    <source>
        <dbReference type="ARBA" id="ARBA00022723"/>
    </source>
</evidence>
<comment type="catalytic activity">
    <reaction evidence="1 11">
        <text>Endonucleolytic cleavage to 5'-phosphomonoester.</text>
        <dbReference type="EC" id="3.1.26.3"/>
    </reaction>
</comment>
<feature type="active site" evidence="11">
    <location>
        <position position="139"/>
    </location>
</feature>
<keyword evidence="8 11" id="KW-0460">Magnesium</keyword>
<comment type="similarity">
    <text evidence="2">Belongs to the ribonuclease III family.</text>
</comment>
<dbReference type="PANTHER" id="PTHR14950:SF37">
    <property type="entry name" value="ENDORIBONUCLEASE DICER"/>
    <property type="match status" value="1"/>
</dbReference>
<dbReference type="STRING" id="1434701.SAMN05443634_108193"/>
<evidence type="ECO:0000256" key="2">
    <source>
        <dbReference type="ARBA" id="ARBA00010183"/>
    </source>
</evidence>
<reference evidence="15" key="3">
    <citation type="submission" date="2016-11" db="EMBL/GenBank/DDBJ databases">
        <authorList>
            <person name="Jaros S."/>
            <person name="Januszkiewicz K."/>
            <person name="Wedrychowicz H."/>
        </authorList>
    </citation>
    <scope>NUCLEOTIDE SEQUENCE [LARGE SCALE GENOMIC DNA]</scope>
    <source>
        <strain evidence="15">DSM 27989</strain>
    </source>
</reference>
<evidence type="ECO:0000256" key="8">
    <source>
        <dbReference type="ARBA" id="ARBA00022842"/>
    </source>
</evidence>
<feature type="domain" description="RNase III" evidence="13">
    <location>
        <begin position="25"/>
        <end position="150"/>
    </location>
</feature>
<dbReference type="GO" id="GO:0019843">
    <property type="term" value="F:rRNA binding"/>
    <property type="evidence" value="ECO:0007669"/>
    <property type="project" value="UniProtKB-KW"/>
</dbReference>
<comment type="function">
    <text evidence="10 11">Digests double-stranded RNA. Involved in the processing of primary rRNA transcript to yield the immediate precursors to the large and small rRNAs (23S and 16S). Processes some mRNAs, and tRNAs when they are encoded in the rRNA operon. Processes pre-crRNA and tracrRNA of type II CRISPR loci if present in the organism.</text>
</comment>
<dbReference type="OrthoDB" id="9805026at2"/>
<dbReference type="GO" id="GO:0006364">
    <property type="term" value="P:rRNA processing"/>
    <property type="evidence" value="ECO:0007669"/>
    <property type="project" value="UniProtKB-UniRule"/>
</dbReference>
<feature type="domain" description="DRBM" evidence="12">
    <location>
        <begin position="178"/>
        <end position="246"/>
    </location>
</feature>
<evidence type="ECO:0000256" key="10">
    <source>
        <dbReference type="ARBA" id="ARBA00049596"/>
    </source>
</evidence>
<dbReference type="GO" id="GO:0004525">
    <property type="term" value="F:ribonuclease III activity"/>
    <property type="evidence" value="ECO:0007669"/>
    <property type="project" value="UniProtKB-UniRule"/>
</dbReference>
<reference evidence="16" key="2">
    <citation type="submission" date="2016-11" db="EMBL/GenBank/DDBJ databases">
        <authorList>
            <person name="Varghese N."/>
            <person name="Submissions S."/>
        </authorList>
    </citation>
    <scope>NUCLEOTIDE SEQUENCE [LARGE SCALE GENOMIC DNA]</scope>
    <source>
        <strain evidence="16">DSM 27989</strain>
    </source>
</reference>
<comment type="subunit">
    <text evidence="11">Homodimer.</text>
</comment>
<dbReference type="Proteomes" id="UP000184120">
    <property type="component" value="Unassembled WGS sequence"/>
</dbReference>
<evidence type="ECO:0000256" key="11">
    <source>
        <dbReference type="HAMAP-Rule" id="MF_00104"/>
    </source>
</evidence>
<dbReference type="EMBL" id="BMFL01000025">
    <property type="protein sequence ID" value="GGF10165.1"/>
    <property type="molecule type" value="Genomic_DNA"/>
</dbReference>
<dbReference type="InterPro" id="IPR036389">
    <property type="entry name" value="RNase_III_sf"/>
</dbReference>
<sequence length="251" mass="28556">MSFLKKIYSFLNSRDDNKNSSDSFLKFLKSILGYNPQNIEVFKEAFTHRSAQKKDENGNSINFERLEFLGDALLGASAAMHLYYKAPGQQEGYLTKMRSKIVSRRQLNAVSKQLGLLDHLEPLNNHHNLGEDVNGDILEALVGAIYVDGGINAVQEFIQVKIIDPYADLDRLEHTITSHKSLILEWSQKTRNTIRFNTFDEQNAEDLQIFVSVVRLNDKVISKGRGTSKKKAEESAAKRAYYSLQKKIEKV</sequence>
<evidence type="ECO:0000256" key="1">
    <source>
        <dbReference type="ARBA" id="ARBA00000109"/>
    </source>
</evidence>
<evidence type="ECO:0000313" key="17">
    <source>
        <dbReference type="Proteomes" id="UP000650994"/>
    </source>
</evidence>
<keyword evidence="9 11" id="KW-0694">RNA-binding</keyword>
<dbReference type="SMART" id="SM00358">
    <property type="entry name" value="DSRM"/>
    <property type="match status" value="1"/>
</dbReference>
<evidence type="ECO:0000313" key="15">
    <source>
        <dbReference type="EMBL" id="SHL38415.1"/>
    </source>
</evidence>
<evidence type="ECO:0000259" key="13">
    <source>
        <dbReference type="PROSITE" id="PS50142"/>
    </source>
</evidence>
<reference evidence="17" key="4">
    <citation type="journal article" date="2019" name="Int. J. Syst. Evol. Microbiol.">
        <title>The Global Catalogue of Microorganisms (GCM) 10K type strain sequencing project: providing services to taxonomists for standard genome sequencing and annotation.</title>
        <authorList>
            <consortium name="The Broad Institute Genomics Platform"/>
            <consortium name="The Broad Institute Genome Sequencing Center for Infectious Disease"/>
            <person name="Wu L."/>
            <person name="Ma J."/>
        </authorList>
    </citation>
    <scope>NUCLEOTIDE SEQUENCE [LARGE SCALE GENOMIC DNA]</scope>
    <source>
        <strain evidence="17">CGMCC 1.12707</strain>
    </source>
</reference>
<dbReference type="PANTHER" id="PTHR14950">
    <property type="entry name" value="DICER-RELATED"/>
    <property type="match status" value="1"/>
</dbReference>
<feature type="binding site" evidence="11">
    <location>
        <position position="67"/>
    </location>
    <ligand>
        <name>Mg(2+)</name>
        <dbReference type="ChEBI" id="CHEBI:18420"/>
    </ligand>
</feature>
<dbReference type="GO" id="GO:0005737">
    <property type="term" value="C:cytoplasm"/>
    <property type="evidence" value="ECO:0007669"/>
    <property type="project" value="UniProtKB-SubCell"/>
</dbReference>
<reference evidence="14" key="1">
    <citation type="journal article" date="2014" name="Int. J. Syst. Evol. Microbiol.">
        <title>Complete genome of a new Firmicutes species belonging to the dominant human colonic microbiota ('Ruminococcus bicirculans') reveals two chromosomes and a selective capacity to utilize plant glucans.</title>
        <authorList>
            <consortium name="NISC Comparative Sequencing Program"/>
            <person name="Wegmann U."/>
            <person name="Louis P."/>
            <person name="Goesmann A."/>
            <person name="Henrissat B."/>
            <person name="Duncan S.H."/>
            <person name="Flint H.J."/>
        </authorList>
    </citation>
    <scope>NUCLEOTIDE SEQUENCE</scope>
    <source>
        <strain evidence="14">CGMCC 1.12707</strain>
    </source>
</reference>
<dbReference type="Pfam" id="PF14622">
    <property type="entry name" value="Ribonucleas_3_3"/>
    <property type="match status" value="1"/>
</dbReference>
<name>A0A1M7A6X1_9FLAO</name>
<keyword evidence="7 11" id="KW-0378">Hydrolase</keyword>
<comment type="cofactor">
    <cofactor evidence="11">
        <name>Mg(2+)</name>
        <dbReference type="ChEBI" id="CHEBI:18420"/>
    </cofactor>
</comment>
<reference evidence="14" key="5">
    <citation type="submission" date="2024-05" db="EMBL/GenBank/DDBJ databases">
        <authorList>
            <person name="Sun Q."/>
            <person name="Zhou Y."/>
        </authorList>
    </citation>
    <scope>NUCLEOTIDE SEQUENCE</scope>
    <source>
        <strain evidence="14">CGMCC 1.12707</strain>
    </source>
</reference>
<dbReference type="PROSITE" id="PS50137">
    <property type="entry name" value="DS_RBD"/>
    <property type="match status" value="1"/>
</dbReference>
<dbReference type="PROSITE" id="PS00517">
    <property type="entry name" value="RNASE_3_1"/>
    <property type="match status" value="1"/>
</dbReference>
<evidence type="ECO:0000259" key="12">
    <source>
        <dbReference type="PROSITE" id="PS50137"/>
    </source>
</evidence>
<dbReference type="InterPro" id="IPR000999">
    <property type="entry name" value="RNase_III_dom"/>
</dbReference>
<dbReference type="InterPro" id="IPR014720">
    <property type="entry name" value="dsRBD_dom"/>
</dbReference>
<dbReference type="Proteomes" id="UP000650994">
    <property type="component" value="Unassembled WGS sequence"/>
</dbReference>
<dbReference type="SMART" id="SM00535">
    <property type="entry name" value="RIBOc"/>
    <property type="match status" value="1"/>
</dbReference>
<comment type="subcellular location">
    <subcellularLocation>
        <location evidence="11">Cytoplasm</location>
    </subcellularLocation>
</comment>
<dbReference type="GO" id="GO:0046872">
    <property type="term" value="F:metal ion binding"/>
    <property type="evidence" value="ECO:0007669"/>
    <property type="project" value="UniProtKB-KW"/>
</dbReference>
<evidence type="ECO:0000256" key="7">
    <source>
        <dbReference type="ARBA" id="ARBA00022801"/>
    </source>
</evidence>
<dbReference type="SUPFAM" id="SSF54768">
    <property type="entry name" value="dsRNA-binding domain-like"/>
    <property type="match status" value="1"/>
</dbReference>
<keyword evidence="17" id="KW-1185">Reference proteome</keyword>
<gene>
    <name evidence="11 14" type="primary">rnc</name>
    <name evidence="14" type="ORF">GCM10010984_29140</name>
    <name evidence="15" type="ORF">SAMN05443634_108193</name>
</gene>
<accession>A0A1M7A6X1</accession>
<evidence type="ECO:0000256" key="4">
    <source>
        <dbReference type="ARBA" id="ARBA00022722"/>
    </source>
</evidence>
<keyword evidence="4 11" id="KW-0540">Nuclease</keyword>
<dbReference type="EC" id="3.1.26.3" evidence="11"/>
<dbReference type="EMBL" id="FRBH01000008">
    <property type="protein sequence ID" value="SHL38415.1"/>
    <property type="molecule type" value="Genomic_DNA"/>
</dbReference>
<organism evidence="15 16">
    <name type="scientific">Chishuiella changwenlii</name>
    <dbReference type="NCBI Taxonomy" id="1434701"/>
    <lineage>
        <taxon>Bacteria</taxon>
        <taxon>Pseudomonadati</taxon>
        <taxon>Bacteroidota</taxon>
        <taxon>Flavobacteriia</taxon>
        <taxon>Flavobacteriales</taxon>
        <taxon>Weeksellaceae</taxon>
        <taxon>Chishuiella</taxon>
    </lineage>
</organism>
<dbReference type="Pfam" id="PF00035">
    <property type="entry name" value="dsrm"/>
    <property type="match status" value="1"/>
</dbReference>
<keyword evidence="6 11" id="KW-0255">Endonuclease</keyword>
<dbReference type="PROSITE" id="PS50142">
    <property type="entry name" value="RNASE_3_2"/>
    <property type="match status" value="1"/>
</dbReference>
<dbReference type="AlphaFoldDB" id="A0A1M7A6X1"/>
<keyword evidence="11" id="KW-0819">tRNA processing</keyword>
<evidence type="ECO:0000256" key="9">
    <source>
        <dbReference type="ARBA" id="ARBA00022884"/>
    </source>
</evidence>
<dbReference type="Gene3D" id="3.30.160.20">
    <property type="match status" value="1"/>
</dbReference>
<keyword evidence="11" id="KW-0698">rRNA processing</keyword>
<dbReference type="CDD" id="cd00593">
    <property type="entry name" value="RIBOc"/>
    <property type="match status" value="1"/>
</dbReference>
<proteinExistence type="inferred from homology"/>
<keyword evidence="11" id="KW-0699">rRNA-binding</keyword>
<keyword evidence="5 11" id="KW-0479">Metal-binding</keyword>
<evidence type="ECO:0000256" key="3">
    <source>
        <dbReference type="ARBA" id="ARBA00022664"/>
    </source>
</evidence>
<protein>
    <recommendedName>
        <fullName evidence="11">Ribonuclease 3</fullName>
        <ecNumber evidence="11">3.1.26.3</ecNumber>
    </recommendedName>
    <alternativeName>
        <fullName evidence="11">Ribonuclease III</fullName>
        <shortName evidence="11">RNase III</shortName>
    </alternativeName>
</protein>
<dbReference type="HAMAP" id="MF_00104">
    <property type="entry name" value="RNase_III"/>
    <property type="match status" value="1"/>
</dbReference>
<feature type="active site" evidence="11">
    <location>
        <position position="71"/>
    </location>
</feature>
<evidence type="ECO:0000313" key="16">
    <source>
        <dbReference type="Proteomes" id="UP000184120"/>
    </source>
</evidence>
<keyword evidence="11" id="KW-0963">Cytoplasm</keyword>
<feature type="binding site" evidence="11">
    <location>
        <position position="136"/>
    </location>
    <ligand>
        <name>Mg(2+)</name>
        <dbReference type="ChEBI" id="CHEBI:18420"/>
    </ligand>
</feature>
<keyword evidence="3 11" id="KW-0507">mRNA processing</keyword>
<evidence type="ECO:0000256" key="6">
    <source>
        <dbReference type="ARBA" id="ARBA00022759"/>
    </source>
</evidence>
<dbReference type="NCBIfam" id="TIGR02191">
    <property type="entry name" value="RNaseIII"/>
    <property type="match status" value="1"/>
</dbReference>
<dbReference type="SUPFAM" id="SSF69065">
    <property type="entry name" value="RNase III domain-like"/>
    <property type="match status" value="1"/>
</dbReference>